<accession>A0A1B1MGU8</accession>
<proteinExistence type="predicted"/>
<reference evidence="1 2" key="1">
    <citation type="submission" date="2016-07" db="EMBL/GenBank/DDBJ databases">
        <title>Enhancement of antibiotic productionsby engineered nitrateutilization in actinobacteria.</title>
        <authorList>
            <person name="Meng S.C."/>
        </authorList>
    </citation>
    <scope>NUCLEOTIDE SEQUENCE [LARGE SCALE GENOMIC DNA]</scope>
    <source>
        <strain evidence="1 2">NRRL 2936</strain>
    </source>
</reference>
<sequence>MGALVWLLIPLLAAIGAGVWGSWATRTRRVRGDGPELDGYARFRAAMEKPHSRT</sequence>
<keyword evidence="2" id="KW-1185">Reference proteome</keyword>
<dbReference type="STRING" id="1915.SLINC_5587"/>
<name>A0A1B1MGU8_STRLN</name>
<gene>
    <name evidence="1" type="ORF">SLINC_5587</name>
</gene>
<dbReference type="KEGG" id="sls:SLINC_5587"/>
<dbReference type="EMBL" id="CP016438">
    <property type="protein sequence ID" value="ANS67811.1"/>
    <property type="molecule type" value="Genomic_DNA"/>
</dbReference>
<dbReference type="Proteomes" id="UP000092598">
    <property type="component" value="Chromosome"/>
</dbReference>
<evidence type="ECO:0000313" key="2">
    <source>
        <dbReference type="Proteomes" id="UP000092598"/>
    </source>
</evidence>
<protein>
    <submittedName>
        <fullName evidence="1">Uncharacterized protein</fullName>
    </submittedName>
</protein>
<evidence type="ECO:0000313" key="1">
    <source>
        <dbReference type="EMBL" id="ANS67811.1"/>
    </source>
</evidence>
<dbReference type="AlphaFoldDB" id="A0A1B1MGU8"/>
<organism evidence="1 2">
    <name type="scientific">Streptomyces lincolnensis</name>
    <dbReference type="NCBI Taxonomy" id="1915"/>
    <lineage>
        <taxon>Bacteria</taxon>
        <taxon>Bacillati</taxon>
        <taxon>Actinomycetota</taxon>
        <taxon>Actinomycetes</taxon>
        <taxon>Kitasatosporales</taxon>
        <taxon>Streptomycetaceae</taxon>
        <taxon>Streptomyces</taxon>
    </lineage>
</organism>